<dbReference type="PANTHER" id="PTHR34987">
    <property type="entry name" value="C, PUTATIVE (AFU_ORTHOLOGUE AFUA_3G02880)-RELATED"/>
    <property type="match status" value="1"/>
</dbReference>
<name>A0A6A6GA34_9PEZI</name>
<dbReference type="PANTHER" id="PTHR34987:SF4">
    <property type="entry name" value="ALPHA-L-RHAMNOSIDASE C-TERMINAL DOMAIN-CONTAINING PROTEIN"/>
    <property type="match status" value="1"/>
</dbReference>
<dbReference type="InterPro" id="IPR012341">
    <property type="entry name" value="6hp_glycosidase-like_sf"/>
</dbReference>
<evidence type="ECO:0000313" key="4">
    <source>
        <dbReference type="EMBL" id="KAF2222562.1"/>
    </source>
</evidence>
<gene>
    <name evidence="4" type="ORF">BDZ85DRAFT_166413</name>
</gene>
<dbReference type="GO" id="GO:0005975">
    <property type="term" value="P:carbohydrate metabolic process"/>
    <property type="evidence" value="ECO:0007669"/>
    <property type="project" value="InterPro"/>
</dbReference>
<organism evidence="4 5">
    <name type="scientific">Elsinoe ampelina</name>
    <dbReference type="NCBI Taxonomy" id="302913"/>
    <lineage>
        <taxon>Eukaryota</taxon>
        <taxon>Fungi</taxon>
        <taxon>Dikarya</taxon>
        <taxon>Ascomycota</taxon>
        <taxon>Pezizomycotina</taxon>
        <taxon>Dothideomycetes</taxon>
        <taxon>Dothideomycetidae</taxon>
        <taxon>Myriangiales</taxon>
        <taxon>Elsinoaceae</taxon>
        <taxon>Elsinoe</taxon>
    </lineage>
</organism>
<evidence type="ECO:0000313" key="5">
    <source>
        <dbReference type="Proteomes" id="UP000799538"/>
    </source>
</evidence>
<reference evidence="5" key="1">
    <citation type="journal article" date="2020" name="Stud. Mycol.">
        <title>101 Dothideomycetes genomes: A test case for predicting lifestyles and emergence of pathogens.</title>
        <authorList>
            <person name="Haridas S."/>
            <person name="Albert R."/>
            <person name="Binder M."/>
            <person name="Bloem J."/>
            <person name="LaButti K."/>
            <person name="Salamov A."/>
            <person name="Andreopoulos B."/>
            <person name="Baker S."/>
            <person name="Barry K."/>
            <person name="Bills G."/>
            <person name="Bluhm B."/>
            <person name="Cannon C."/>
            <person name="Castanera R."/>
            <person name="Culley D."/>
            <person name="Daum C."/>
            <person name="Ezra D."/>
            <person name="Gonzalez J."/>
            <person name="Henrissat B."/>
            <person name="Kuo A."/>
            <person name="Liang C."/>
            <person name="Lipzen A."/>
            <person name="Lutzoni F."/>
            <person name="Magnuson J."/>
            <person name="Mondo S."/>
            <person name="Nolan M."/>
            <person name="Ohm R."/>
            <person name="Pangilinan J."/>
            <person name="Park H.-J."/>
            <person name="Ramirez L."/>
            <person name="Alfaro M."/>
            <person name="Sun H."/>
            <person name="Tritt A."/>
            <person name="Yoshinaga Y."/>
            <person name="Zwiers L.-H."/>
            <person name="Turgeon B."/>
            <person name="Goodwin S."/>
            <person name="Spatafora J."/>
            <person name="Crous P."/>
            <person name="Grigoriev I."/>
        </authorList>
    </citation>
    <scope>NUCLEOTIDE SEQUENCE [LARGE SCALE GENOMIC DNA]</scope>
    <source>
        <strain evidence="5">CECT 20119</strain>
    </source>
</reference>
<feature type="non-terminal residue" evidence="4">
    <location>
        <position position="1"/>
    </location>
</feature>
<dbReference type="InterPro" id="IPR035396">
    <property type="entry name" value="Bac_rhamnosid6H"/>
</dbReference>
<evidence type="ECO:0000259" key="2">
    <source>
        <dbReference type="Pfam" id="PF17389"/>
    </source>
</evidence>
<feature type="non-terminal residue" evidence="4">
    <location>
        <position position="760"/>
    </location>
</feature>
<proteinExistence type="predicted"/>
<evidence type="ECO:0000256" key="1">
    <source>
        <dbReference type="SAM" id="MobiDB-lite"/>
    </source>
</evidence>
<accession>A0A6A6GA34</accession>
<dbReference type="InterPro" id="IPR008928">
    <property type="entry name" value="6-hairpin_glycosidase_sf"/>
</dbReference>
<dbReference type="OrthoDB" id="10036721at2759"/>
<dbReference type="GO" id="GO:0003824">
    <property type="term" value="F:catalytic activity"/>
    <property type="evidence" value="ECO:0007669"/>
    <property type="project" value="UniProtKB-ARBA"/>
</dbReference>
<dbReference type="Gene3D" id="2.60.420.10">
    <property type="entry name" value="Maltose phosphorylase, domain 3"/>
    <property type="match status" value="1"/>
</dbReference>
<feature type="domain" description="Alpha-L-rhamnosidase C-terminal" evidence="3">
    <location>
        <begin position="686"/>
        <end position="754"/>
    </location>
</feature>
<protein>
    <submittedName>
        <fullName evidence="4">Bacterial alpha-L-rhamnosidase domain-containing protein</fullName>
    </submittedName>
</protein>
<dbReference type="AlphaFoldDB" id="A0A6A6GA34"/>
<dbReference type="Pfam" id="PF17390">
    <property type="entry name" value="Bac_rhamnosid_C"/>
    <property type="match status" value="1"/>
</dbReference>
<dbReference type="EMBL" id="ML992508">
    <property type="protein sequence ID" value="KAF2222562.1"/>
    <property type="molecule type" value="Genomic_DNA"/>
</dbReference>
<sequence>EIILDYGRAEGGYPVFGIRCQADSRRHIKFRIVYSETREGIDKADGDGPYFLFSNAMDTYRSIEYTVPTSSESRYYEARFSQGSLRYQKIILLSTHCSLIFDAIGLMPFRSGHESKCRFSCSDPVLTQIWEHGLRTVDKCTVEKGQTQPAWDFLEDRTRVYGQHWAPCRHGTRWADKVVRFQVKIHQGGASWGIHMVANGLIFCLDVTTRELKAFEGLADKSSVFPSKLRGQWALPYNISLQDWTSVLVQTSGSSATVVIDGRTITTLYDLDIHPLLGGASNNTGSIALGGPAGWVTDYRDLAVHGLDGNELYRNPLTSAEQDRTMLDFGVGTNTVACTIDGAKRDRSVFGGDLFILGQAVAYSTAQMEAVKGSIDLLSSHQTKDGYLGNLCPIQAPLHDEHQEVPTYAFYSLEYALLLVIAIKDYWLHTGDDDTVQQVWPKLCKFIDFVQSHINHQGLVDAPPPLSLTFLPLGGPIFGPATHINLAYYQALCSMYHMSECILTSTTPFNALATTLSTSILTHLHNPKTGLLTPSTLLPSYTQQSLSHALFLGLLPSHPSHLPLLNPTSPFPPPAFPSTPPFPPNLISPFTSSFAAEALFATQKGPDAISLIKKVWEPMTRPSDPNYSGCFWEALTLSPSPGPSSSTSPTTPESSTPTLVPAHDDTSLCHGWSTGPVFLLPKYLAGLRPTSPGWKKWEVAPVVAGVRKVEVEMETVAGTVGVRVEWGEGFEGGWVEVLVPGGTEVEVNVPEGWEVVGEGR</sequence>
<dbReference type="InterPro" id="IPR035398">
    <property type="entry name" value="Bac_rhamnosid_C"/>
</dbReference>
<dbReference type="Proteomes" id="UP000799538">
    <property type="component" value="Unassembled WGS sequence"/>
</dbReference>
<dbReference type="Gene3D" id="1.50.10.10">
    <property type="match status" value="1"/>
</dbReference>
<dbReference type="SUPFAM" id="SSF48208">
    <property type="entry name" value="Six-hairpin glycosidases"/>
    <property type="match status" value="1"/>
</dbReference>
<feature type="region of interest" description="Disordered" evidence="1">
    <location>
        <begin position="639"/>
        <end position="659"/>
    </location>
</feature>
<evidence type="ECO:0000259" key="3">
    <source>
        <dbReference type="Pfam" id="PF17390"/>
    </source>
</evidence>
<feature type="domain" description="Alpha-L-rhamnosidase six-hairpin glycosidase" evidence="2">
    <location>
        <begin position="331"/>
        <end position="557"/>
    </location>
</feature>
<dbReference type="Pfam" id="PF17389">
    <property type="entry name" value="Bac_rhamnosid6H"/>
    <property type="match status" value="1"/>
</dbReference>
<keyword evidence="5" id="KW-1185">Reference proteome</keyword>